<evidence type="ECO:0000259" key="1">
    <source>
        <dbReference type="PROSITE" id="PS51704"/>
    </source>
</evidence>
<dbReference type="GO" id="GO:0006629">
    <property type="term" value="P:lipid metabolic process"/>
    <property type="evidence" value="ECO:0007669"/>
    <property type="project" value="InterPro"/>
</dbReference>
<keyword evidence="3" id="KW-1185">Reference proteome</keyword>
<dbReference type="RefSeq" id="WP_090061880.1">
    <property type="nucleotide sequence ID" value="NZ_FORH01000007.1"/>
</dbReference>
<protein>
    <submittedName>
        <fullName evidence="2">Glycerophosphoryl diester phosphodiesterase</fullName>
    </submittedName>
</protein>
<evidence type="ECO:0000313" key="2">
    <source>
        <dbReference type="EMBL" id="SFJ94962.1"/>
    </source>
</evidence>
<accession>A0A1I3VIG0</accession>
<organism evidence="2 3">
    <name type="scientific">Celeribacter neptunius</name>
    <dbReference type="NCBI Taxonomy" id="588602"/>
    <lineage>
        <taxon>Bacteria</taxon>
        <taxon>Pseudomonadati</taxon>
        <taxon>Pseudomonadota</taxon>
        <taxon>Alphaproteobacteria</taxon>
        <taxon>Rhodobacterales</taxon>
        <taxon>Roseobacteraceae</taxon>
        <taxon>Celeribacter</taxon>
    </lineage>
</organism>
<evidence type="ECO:0000313" key="3">
    <source>
        <dbReference type="Proteomes" id="UP000199630"/>
    </source>
</evidence>
<reference evidence="3" key="1">
    <citation type="submission" date="2016-10" db="EMBL/GenBank/DDBJ databases">
        <authorList>
            <person name="Varghese N."/>
            <person name="Submissions S."/>
        </authorList>
    </citation>
    <scope>NUCLEOTIDE SEQUENCE [LARGE SCALE GENOMIC DNA]</scope>
    <source>
        <strain evidence="3">DSM 26471</strain>
    </source>
</reference>
<sequence length="189" mass="21568">MTLISCHRGARFTAPENTFPAFDAALAQGGEILEFDVRQSHDGVLYVLHDDSVDRTTDGSGLIAELTSTELDALDAGSWFAPRFEGLRLPRLEAFFERYKTRAQFYIEVKWADCAAIARLIRQLDIASQCYTCSFSEEMHLDMLRYAPEVRQMVHWRREGNAEAAIEKYNAAIVEFFDQEGHAHHDFTL</sequence>
<name>A0A1I3VIG0_9RHOB</name>
<dbReference type="EMBL" id="FORH01000007">
    <property type="protein sequence ID" value="SFJ94962.1"/>
    <property type="molecule type" value="Genomic_DNA"/>
</dbReference>
<dbReference type="GO" id="GO:0008081">
    <property type="term" value="F:phosphoric diester hydrolase activity"/>
    <property type="evidence" value="ECO:0007669"/>
    <property type="project" value="InterPro"/>
</dbReference>
<dbReference type="Pfam" id="PF03009">
    <property type="entry name" value="GDPD"/>
    <property type="match status" value="1"/>
</dbReference>
<dbReference type="AlphaFoldDB" id="A0A1I3VIG0"/>
<dbReference type="CDD" id="cd08566">
    <property type="entry name" value="GDPD_AtGDE_like"/>
    <property type="match status" value="1"/>
</dbReference>
<dbReference type="STRING" id="588602.SAMN04487991_3381"/>
<proteinExistence type="predicted"/>
<dbReference type="InterPro" id="IPR017946">
    <property type="entry name" value="PLC-like_Pdiesterase_TIM-brl"/>
</dbReference>
<dbReference type="InterPro" id="IPR030395">
    <property type="entry name" value="GP_PDE_dom"/>
</dbReference>
<dbReference type="OrthoDB" id="1854250at2"/>
<gene>
    <name evidence="2" type="ORF">SAMN04487991_3381</name>
</gene>
<dbReference type="Gene3D" id="3.20.20.190">
    <property type="entry name" value="Phosphatidylinositol (PI) phosphodiesterase"/>
    <property type="match status" value="1"/>
</dbReference>
<feature type="domain" description="GP-PDE" evidence="1">
    <location>
        <begin position="2"/>
        <end position="189"/>
    </location>
</feature>
<dbReference type="PANTHER" id="PTHR46211">
    <property type="entry name" value="GLYCEROPHOSPHORYL DIESTER PHOSPHODIESTERASE"/>
    <property type="match status" value="1"/>
</dbReference>
<dbReference type="Proteomes" id="UP000199630">
    <property type="component" value="Unassembled WGS sequence"/>
</dbReference>
<dbReference type="PROSITE" id="PS51704">
    <property type="entry name" value="GP_PDE"/>
    <property type="match status" value="1"/>
</dbReference>
<dbReference type="PANTHER" id="PTHR46211:SF14">
    <property type="entry name" value="GLYCEROPHOSPHODIESTER PHOSPHODIESTERASE"/>
    <property type="match status" value="1"/>
</dbReference>
<dbReference type="SUPFAM" id="SSF51695">
    <property type="entry name" value="PLC-like phosphodiesterases"/>
    <property type="match status" value="1"/>
</dbReference>